<evidence type="ECO:0000313" key="6">
    <source>
        <dbReference type="EMBL" id="NYH90941.1"/>
    </source>
</evidence>
<dbReference type="EMBL" id="JACBZH010000001">
    <property type="protein sequence ID" value="NYH90941.1"/>
    <property type="molecule type" value="Genomic_DNA"/>
</dbReference>
<sequence>MRRVVGQVQAVSGVSLHVDASETLSVVGESGCGKSTTRRAILQLHAPTSGSVRFSGKELTTLGWRAMQGVRRDLQIVFQDPYASLNRPGWPSCSGWWA</sequence>
<name>A0A852ZCV1_9ACTN</name>
<protein>
    <submittedName>
        <fullName evidence="6">ABC-type oligopeptide transport system ATPase subunit</fullName>
    </submittedName>
</protein>
<dbReference type="GO" id="GO:0005524">
    <property type="term" value="F:ATP binding"/>
    <property type="evidence" value="ECO:0007669"/>
    <property type="project" value="UniProtKB-KW"/>
</dbReference>
<proteinExistence type="inferred from homology"/>
<evidence type="ECO:0000256" key="4">
    <source>
        <dbReference type="ARBA" id="ARBA00022840"/>
    </source>
</evidence>
<dbReference type="RefSeq" id="WP_238341328.1">
    <property type="nucleotide sequence ID" value="NZ_BAAARR010000020.1"/>
</dbReference>
<gene>
    <name evidence="6" type="ORF">F4554_003579</name>
</gene>
<keyword evidence="4" id="KW-0067">ATP-binding</keyword>
<dbReference type="InterPro" id="IPR050319">
    <property type="entry name" value="ABC_transp_ATP-bind"/>
</dbReference>
<evidence type="ECO:0000256" key="2">
    <source>
        <dbReference type="ARBA" id="ARBA00022448"/>
    </source>
</evidence>
<dbReference type="PANTHER" id="PTHR43776">
    <property type="entry name" value="TRANSPORT ATP-BINDING PROTEIN"/>
    <property type="match status" value="1"/>
</dbReference>
<keyword evidence="3" id="KW-0547">Nucleotide-binding</keyword>
<dbReference type="Gene3D" id="3.40.50.300">
    <property type="entry name" value="P-loop containing nucleotide triphosphate hydrolases"/>
    <property type="match status" value="1"/>
</dbReference>
<dbReference type="InterPro" id="IPR027417">
    <property type="entry name" value="P-loop_NTPase"/>
</dbReference>
<evidence type="ECO:0000256" key="3">
    <source>
        <dbReference type="ARBA" id="ARBA00022741"/>
    </source>
</evidence>
<feature type="domain" description="ABC transporter" evidence="5">
    <location>
        <begin position="12"/>
        <end position="81"/>
    </location>
</feature>
<dbReference type="PANTHER" id="PTHR43776:SF7">
    <property type="entry name" value="D,D-DIPEPTIDE TRANSPORT ATP-BINDING PROTEIN DDPF-RELATED"/>
    <property type="match status" value="1"/>
</dbReference>
<comment type="caution">
    <text evidence="6">The sequence shown here is derived from an EMBL/GenBank/DDBJ whole genome shotgun (WGS) entry which is preliminary data.</text>
</comment>
<keyword evidence="2" id="KW-0813">Transport</keyword>
<dbReference type="SUPFAM" id="SSF52540">
    <property type="entry name" value="P-loop containing nucleoside triphosphate hydrolases"/>
    <property type="match status" value="1"/>
</dbReference>
<organism evidence="6 7">
    <name type="scientific">Actinopolymorpha rutila</name>
    <dbReference type="NCBI Taxonomy" id="446787"/>
    <lineage>
        <taxon>Bacteria</taxon>
        <taxon>Bacillati</taxon>
        <taxon>Actinomycetota</taxon>
        <taxon>Actinomycetes</taxon>
        <taxon>Propionibacteriales</taxon>
        <taxon>Actinopolymorphaceae</taxon>
        <taxon>Actinopolymorpha</taxon>
    </lineage>
</organism>
<dbReference type="InterPro" id="IPR003439">
    <property type="entry name" value="ABC_transporter-like_ATP-bd"/>
</dbReference>
<evidence type="ECO:0000256" key="1">
    <source>
        <dbReference type="ARBA" id="ARBA00005417"/>
    </source>
</evidence>
<dbReference type="Pfam" id="PF00005">
    <property type="entry name" value="ABC_tran"/>
    <property type="match status" value="1"/>
</dbReference>
<dbReference type="Proteomes" id="UP000579605">
    <property type="component" value="Unassembled WGS sequence"/>
</dbReference>
<dbReference type="AlphaFoldDB" id="A0A852ZCV1"/>
<accession>A0A852ZCV1</accession>
<comment type="similarity">
    <text evidence="1">Belongs to the ABC transporter superfamily.</text>
</comment>
<keyword evidence="7" id="KW-1185">Reference proteome</keyword>
<evidence type="ECO:0000259" key="5">
    <source>
        <dbReference type="Pfam" id="PF00005"/>
    </source>
</evidence>
<dbReference type="GO" id="GO:0016887">
    <property type="term" value="F:ATP hydrolysis activity"/>
    <property type="evidence" value="ECO:0007669"/>
    <property type="project" value="InterPro"/>
</dbReference>
<reference evidence="6 7" key="1">
    <citation type="submission" date="2020-07" db="EMBL/GenBank/DDBJ databases">
        <title>Sequencing the genomes of 1000 actinobacteria strains.</title>
        <authorList>
            <person name="Klenk H.-P."/>
        </authorList>
    </citation>
    <scope>NUCLEOTIDE SEQUENCE [LARGE SCALE GENOMIC DNA]</scope>
    <source>
        <strain evidence="6 7">DSM 18448</strain>
    </source>
</reference>
<evidence type="ECO:0000313" key="7">
    <source>
        <dbReference type="Proteomes" id="UP000579605"/>
    </source>
</evidence>